<organism evidence="11 12">
    <name type="scientific">Vibrio breoganii</name>
    <dbReference type="NCBI Taxonomy" id="553239"/>
    <lineage>
        <taxon>Bacteria</taxon>
        <taxon>Pseudomonadati</taxon>
        <taxon>Pseudomonadota</taxon>
        <taxon>Gammaproteobacteria</taxon>
        <taxon>Vibrionales</taxon>
        <taxon>Vibrionaceae</taxon>
        <taxon>Vibrio</taxon>
    </lineage>
</organism>
<dbReference type="Pfam" id="PF09827">
    <property type="entry name" value="CRISPR_Cas2"/>
    <property type="match status" value="1"/>
</dbReference>
<reference evidence="11" key="2">
    <citation type="submission" date="2016-07" db="EMBL/GenBank/DDBJ databases">
        <authorList>
            <person name="Kauffman K."/>
            <person name="Arevalo P."/>
            <person name="Polz M.F."/>
        </authorList>
    </citation>
    <scope>NUCLEOTIDE SEQUENCE</scope>
    <source>
        <strain evidence="11">10N.222.49.A5</strain>
    </source>
</reference>
<dbReference type="GO" id="GO:0043571">
    <property type="term" value="P:maintenance of CRISPR repeat elements"/>
    <property type="evidence" value="ECO:0007669"/>
    <property type="project" value="UniProtKB-UniRule"/>
</dbReference>
<evidence type="ECO:0000256" key="5">
    <source>
        <dbReference type="ARBA" id="ARBA00022759"/>
    </source>
</evidence>
<evidence type="ECO:0000256" key="6">
    <source>
        <dbReference type="ARBA" id="ARBA00022801"/>
    </source>
</evidence>
<dbReference type="Proteomes" id="UP000235611">
    <property type="component" value="Unassembled WGS sequence"/>
</dbReference>
<evidence type="ECO:0000256" key="2">
    <source>
        <dbReference type="ARBA" id="ARBA00009959"/>
    </source>
</evidence>
<feature type="binding site" evidence="9">
    <location>
        <position position="8"/>
    </location>
    <ligand>
        <name>Mg(2+)</name>
        <dbReference type="ChEBI" id="CHEBI:18420"/>
        <note>catalytic</note>
    </ligand>
</feature>
<dbReference type="CDD" id="cd09725">
    <property type="entry name" value="Cas2_I_II_III"/>
    <property type="match status" value="1"/>
</dbReference>
<keyword evidence="3 9" id="KW-0540">Nuclease</keyword>
<keyword evidence="8 9" id="KW-0051">Antiviral defense</keyword>
<accession>A0AAP8SVS1</accession>
<evidence type="ECO:0000313" key="13">
    <source>
        <dbReference type="Proteomes" id="UP000590068"/>
    </source>
</evidence>
<dbReference type="PANTHER" id="PTHR34405:SF3">
    <property type="entry name" value="CRISPR-ASSOCIATED ENDORIBONUCLEASE CAS2 3"/>
    <property type="match status" value="1"/>
</dbReference>
<evidence type="ECO:0000256" key="1">
    <source>
        <dbReference type="ARBA" id="ARBA00001946"/>
    </source>
</evidence>
<evidence type="ECO:0000313" key="12">
    <source>
        <dbReference type="Proteomes" id="UP000235611"/>
    </source>
</evidence>
<reference evidence="11" key="3">
    <citation type="journal article" date="2018" name="Nature">
        <title>A major lineage of non-tailed dsDNA viruses as unrecognized killers of marine bacteria.</title>
        <authorList>
            <person name="Kauffman K.M."/>
            <person name="Hussain F.A."/>
            <person name="Yang J."/>
            <person name="Arevalo P."/>
            <person name="Brown J.M."/>
            <person name="Chang W.K."/>
            <person name="VanInsberghe D."/>
            <person name="Elsherbini J."/>
            <person name="Sharma R.S."/>
            <person name="Cutler M.B."/>
            <person name="Kelly L."/>
            <person name="Polz M.F."/>
        </authorList>
    </citation>
    <scope>NUCLEOTIDE SEQUENCE</scope>
    <source>
        <strain evidence="11">10N.222.49.A5</strain>
    </source>
</reference>
<reference evidence="12" key="1">
    <citation type="submission" date="2016-07" db="EMBL/GenBank/DDBJ databases">
        <title>Nontailed viruses are major unrecognized killers of bacteria in the ocean.</title>
        <authorList>
            <person name="Kauffman K."/>
            <person name="Hussain F."/>
            <person name="Yang J."/>
            <person name="Arevalo P."/>
            <person name="Brown J."/>
            <person name="Cutler M."/>
            <person name="Kelly L."/>
            <person name="Polz M.F."/>
        </authorList>
    </citation>
    <scope>NUCLEOTIDE SEQUENCE [LARGE SCALE GENOMIC DNA]</scope>
    <source>
        <strain evidence="12">10N.222.49.A5</strain>
    </source>
</reference>
<protein>
    <recommendedName>
        <fullName evidence="9">CRISPR-associated endoribonuclease Cas2</fullName>
        <ecNumber evidence="9">3.1.-.-</ecNumber>
    </recommendedName>
</protein>
<evidence type="ECO:0000256" key="7">
    <source>
        <dbReference type="ARBA" id="ARBA00022842"/>
    </source>
</evidence>
<comment type="caution">
    <text evidence="11">The sequence shown here is derived from an EMBL/GenBank/DDBJ whole genome shotgun (WGS) entry which is preliminary data.</text>
</comment>
<dbReference type="EC" id="3.1.-.-" evidence="9"/>
<comment type="subunit">
    <text evidence="9">Homodimer, forms a heterotetramer with a Cas1 homodimer.</text>
</comment>
<evidence type="ECO:0000256" key="9">
    <source>
        <dbReference type="HAMAP-Rule" id="MF_01471"/>
    </source>
</evidence>
<dbReference type="HAMAP" id="MF_01471">
    <property type="entry name" value="Cas2"/>
    <property type="match status" value="1"/>
</dbReference>
<comment type="similarity">
    <text evidence="2 9">Belongs to the CRISPR-associated endoribonuclease Cas2 protein family.</text>
</comment>
<dbReference type="GO" id="GO:0004521">
    <property type="term" value="F:RNA endonuclease activity"/>
    <property type="evidence" value="ECO:0007669"/>
    <property type="project" value="InterPro"/>
</dbReference>
<proteinExistence type="inferred from homology"/>
<dbReference type="PANTHER" id="PTHR34405">
    <property type="entry name" value="CRISPR-ASSOCIATED ENDORIBONUCLEASE CAS2"/>
    <property type="match status" value="1"/>
</dbReference>
<keyword evidence="13" id="KW-1185">Reference proteome</keyword>
<comment type="function">
    <text evidence="9">CRISPR (clustered regularly interspaced short palindromic repeat), is an adaptive immune system that provides protection against mobile genetic elements (viruses, transposable elements and conjugative plasmids). CRISPR clusters contain sequences complementary to antecedent mobile elements and target invading nucleic acids. CRISPR clusters are transcribed and processed into CRISPR RNA (crRNA). Functions as a ssRNA-specific endoribonuclease. Involved in the integration of spacer DNA into the CRISPR cassette.</text>
</comment>
<name>A0AAP8SVS1_9VIBR</name>
<dbReference type="EMBL" id="JABCJR010000012">
    <property type="protein sequence ID" value="NMR69933.1"/>
    <property type="molecule type" value="Genomic_DNA"/>
</dbReference>
<dbReference type="Proteomes" id="UP000590068">
    <property type="component" value="Unassembled WGS sequence"/>
</dbReference>
<dbReference type="SUPFAM" id="SSF143430">
    <property type="entry name" value="TTP0101/SSO1404-like"/>
    <property type="match status" value="1"/>
</dbReference>
<evidence type="ECO:0000256" key="4">
    <source>
        <dbReference type="ARBA" id="ARBA00022723"/>
    </source>
</evidence>
<reference evidence="10 13" key="4">
    <citation type="submission" date="2020-04" db="EMBL/GenBank/DDBJ databases">
        <title>WGS-Seq of Vibrio isolated by the O'Toole Lab.</title>
        <authorList>
            <person name="Mckone K.P."/>
            <person name="Whitaker R."/>
            <person name="Sevigney J.L."/>
            <person name="Herring J.B."/>
            <person name="O'Toole G."/>
        </authorList>
    </citation>
    <scope>NUCLEOTIDE SEQUENCE [LARGE SCALE GENOMIC DNA]</scope>
    <source>
        <strain evidence="10 13">BS_02</strain>
    </source>
</reference>
<evidence type="ECO:0000313" key="11">
    <source>
        <dbReference type="EMBL" id="PMP06886.1"/>
    </source>
</evidence>
<dbReference type="GO" id="GO:0016787">
    <property type="term" value="F:hydrolase activity"/>
    <property type="evidence" value="ECO:0007669"/>
    <property type="project" value="UniProtKB-KW"/>
</dbReference>
<keyword evidence="4 9" id="KW-0479">Metal-binding</keyword>
<keyword evidence="7 9" id="KW-0460">Magnesium</keyword>
<evidence type="ECO:0000256" key="3">
    <source>
        <dbReference type="ARBA" id="ARBA00022722"/>
    </source>
</evidence>
<dbReference type="AlphaFoldDB" id="A0AAP8SVS1"/>
<keyword evidence="5 9" id="KW-0255">Endonuclease</keyword>
<dbReference type="EMBL" id="MDBO01000115">
    <property type="protein sequence ID" value="PMP06886.1"/>
    <property type="molecule type" value="Genomic_DNA"/>
</dbReference>
<sequence>MIGILCYDICDAKRLQKMHRLACGYGVPMQYSVFLIQLSQAQLTQLAKDIENTIDNKEDNVKIYPIKHIPKEYLSDIGVTVTTDGLILT</sequence>
<keyword evidence="6 9" id="KW-0378">Hydrolase</keyword>
<dbReference type="RefSeq" id="WP_102382256.1">
    <property type="nucleotide sequence ID" value="NZ_MCYZ01000066.1"/>
</dbReference>
<comment type="cofactor">
    <cofactor evidence="1 9">
        <name>Mg(2+)</name>
        <dbReference type="ChEBI" id="CHEBI:18420"/>
    </cofactor>
</comment>
<dbReference type="Gene3D" id="3.30.70.240">
    <property type="match status" value="1"/>
</dbReference>
<evidence type="ECO:0000313" key="10">
    <source>
        <dbReference type="EMBL" id="NMR69933.1"/>
    </source>
</evidence>
<evidence type="ECO:0000256" key="8">
    <source>
        <dbReference type="ARBA" id="ARBA00023118"/>
    </source>
</evidence>
<dbReference type="GO" id="GO:0046872">
    <property type="term" value="F:metal ion binding"/>
    <property type="evidence" value="ECO:0007669"/>
    <property type="project" value="UniProtKB-UniRule"/>
</dbReference>
<dbReference type="NCBIfam" id="TIGR01573">
    <property type="entry name" value="cas2"/>
    <property type="match status" value="1"/>
</dbReference>
<dbReference type="GO" id="GO:0051607">
    <property type="term" value="P:defense response to virus"/>
    <property type="evidence" value="ECO:0007669"/>
    <property type="project" value="UniProtKB-UniRule"/>
</dbReference>
<dbReference type="InterPro" id="IPR019199">
    <property type="entry name" value="Virulence_VapD/CRISPR_Cas2"/>
</dbReference>
<gene>
    <name evidence="9 10" type="primary">cas2</name>
    <name evidence="11" type="ORF">BCS93_16765</name>
    <name evidence="10" type="ORF">HJ568_08070</name>
</gene>
<dbReference type="InterPro" id="IPR021127">
    <property type="entry name" value="CRISPR_associated_Cas2"/>
</dbReference>